<sequence length="80" mass="9131">MAGSKGRDPQTLLEEASLVLKHFKIRGTERRRPRGFFFGPLLLHTIGETLWELSLIALESFDIKSEVCLPMCAEERSRIT</sequence>
<evidence type="ECO:0000313" key="1">
    <source>
        <dbReference type="EMBL" id="GIY10822.1"/>
    </source>
</evidence>
<reference evidence="1 2" key="1">
    <citation type="submission" date="2021-06" db="EMBL/GenBank/DDBJ databases">
        <title>Caerostris extrusa draft genome.</title>
        <authorList>
            <person name="Kono N."/>
            <person name="Arakawa K."/>
        </authorList>
    </citation>
    <scope>NUCLEOTIDE SEQUENCE [LARGE SCALE GENOMIC DNA]</scope>
</reference>
<organism evidence="1 2">
    <name type="scientific">Caerostris extrusa</name>
    <name type="common">Bark spider</name>
    <name type="synonym">Caerostris bankana</name>
    <dbReference type="NCBI Taxonomy" id="172846"/>
    <lineage>
        <taxon>Eukaryota</taxon>
        <taxon>Metazoa</taxon>
        <taxon>Ecdysozoa</taxon>
        <taxon>Arthropoda</taxon>
        <taxon>Chelicerata</taxon>
        <taxon>Arachnida</taxon>
        <taxon>Araneae</taxon>
        <taxon>Araneomorphae</taxon>
        <taxon>Entelegynae</taxon>
        <taxon>Araneoidea</taxon>
        <taxon>Araneidae</taxon>
        <taxon>Caerostris</taxon>
    </lineage>
</organism>
<protein>
    <submittedName>
        <fullName evidence="1">Uncharacterized protein</fullName>
    </submittedName>
</protein>
<name>A0AAV4QNJ5_CAEEX</name>
<accession>A0AAV4QNJ5</accession>
<dbReference type="EMBL" id="BPLR01006566">
    <property type="protein sequence ID" value="GIY10822.1"/>
    <property type="molecule type" value="Genomic_DNA"/>
</dbReference>
<dbReference type="Proteomes" id="UP001054945">
    <property type="component" value="Unassembled WGS sequence"/>
</dbReference>
<comment type="caution">
    <text evidence="1">The sequence shown here is derived from an EMBL/GenBank/DDBJ whole genome shotgun (WGS) entry which is preliminary data.</text>
</comment>
<gene>
    <name evidence="1" type="ORF">CEXT_724061</name>
</gene>
<keyword evidence="2" id="KW-1185">Reference proteome</keyword>
<dbReference type="AlphaFoldDB" id="A0AAV4QNJ5"/>
<evidence type="ECO:0000313" key="2">
    <source>
        <dbReference type="Proteomes" id="UP001054945"/>
    </source>
</evidence>
<proteinExistence type="predicted"/>